<evidence type="ECO:0000256" key="1">
    <source>
        <dbReference type="ARBA" id="ARBA00007405"/>
    </source>
</evidence>
<dbReference type="AlphaFoldDB" id="A0A923J295"/>
<keyword evidence="8" id="KW-1185">Reference proteome</keyword>
<feature type="domain" description="TSCPD" evidence="6">
    <location>
        <begin position="5"/>
        <end position="78"/>
    </location>
</feature>
<sequence>MHSYEPKGVCSKKIDFEIVNNKVGKVNFTGGCSGNLKGLASLIEGMPVDEAVNRLKGITCGNKSTSCPDQLSKALEEAVIR</sequence>
<evidence type="ECO:0000256" key="4">
    <source>
        <dbReference type="ARBA" id="ARBA00022741"/>
    </source>
</evidence>
<accession>A0A923J295</accession>
<dbReference type="EMBL" id="JAAZWO010000012">
    <property type="protein sequence ID" value="MBC2398243.1"/>
    <property type="molecule type" value="Genomic_DNA"/>
</dbReference>
<gene>
    <name evidence="7" type="ORF">HGG79_10740</name>
</gene>
<dbReference type="GO" id="GO:0000166">
    <property type="term" value="F:nucleotide binding"/>
    <property type="evidence" value="ECO:0007669"/>
    <property type="project" value="UniProtKB-KW"/>
</dbReference>
<dbReference type="GO" id="GO:0004748">
    <property type="term" value="F:ribonucleoside-diphosphate reductase activity, thioredoxin disulfide as acceptor"/>
    <property type="evidence" value="ECO:0007669"/>
    <property type="project" value="UniProtKB-EC"/>
</dbReference>
<name>A0A923J295_CLOTT</name>
<evidence type="ECO:0000313" key="7">
    <source>
        <dbReference type="EMBL" id="MBC2398243.1"/>
    </source>
</evidence>
<organism evidence="7 8">
    <name type="scientific">Clostridium tetanomorphum</name>
    <dbReference type="NCBI Taxonomy" id="1553"/>
    <lineage>
        <taxon>Bacteria</taxon>
        <taxon>Bacillati</taxon>
        <taxon>Bacillota</taxon>
        <taxon>Clostridia</taxon>
        <taxon>Eubacteriales</taxon>
        <taxon>Clostridiaceae</taxon>
        <taxon>Clostridium</taxon>
    </lineage>
</organism>
<keyword evidence="3" id="KW-0237">DNA synthesis</keyword>
<dbReference type="RefSeq" id="WP_173679993.1">
    <property type="nucleotide sequence ID" value="NZ_JAAZWO010000012.1"/>
</dbReference>
<dbReference type="InterPro" id="IPR024434">
    <property type="entry name" value="TSCPD_dom"/>
</dbReference>
<comment type="similarity">
    <text evidence="1">Belongs to the ribonucleoside diphosphate reductase class-2 family.</text>
</comment>
<evidence type="ECO:0000256" key="3">
    <source>
        <dbReference type="ARBA" id="ARBA00022634"/>
    </source>
</evidence>
<evidence type="ECO:0000256" key="5">
    <source>
        <dbReference type="ARBA" id="ARBA00047754"/>
    </source>
</evidence>
<dbReference type="GO" id="GO:0071897">
    <property type="term" value="P:DNA biosynthetic process"/>
    <property type="evidence" value="ECO:0007669"/>
    <property type="project" value="UniProtKB-KW"/>
</dbReference>
<dbReference type="EC" id="1.17.4.1" evidence="2"/>
<dbReference type="Pfam" id="PF12637">
    <property type="entry name" value="TSCPD"/>
    <property type="match status" value="1"/>
</dbReference>
<evidence type="ECO:0000313" key="8">
    <source>
        <dbReference type="Proteomes" id="UP000563151"/>
    </source>
</evidence>
<dbReference type="NCBIfam" id="TIGR03905">
    <property type="entry name" value="TIGR03905_4_Cys"/>
    <property type="match status" value="1"/>
</dbReference>
<keyword evidence="4" id="KW-0547">Nucleotide-binding</keyword>
<comment type="caution">
    <text evidence="7">The sequence shown here is derived from an EMBL/GenBank/DDBJ whole genome shotgun (WGS) entry which is preliminary data.</text>
</comment>
<comment type="catalytic activity">
    <reaction evidence="5">
        <text>a 2'-deoxyribonucleoside 5'-diphosphate + [thioredoxin]-disulfide + H2O = a ribonucleoside 5'-diphosphate + [thioredoxin]-dithiol</text>
        <dbReference type="Rhea" id="RHEA:23252"/>
        <dbReference type="Rhea" id="RHEA-COMP:10698"/>
        <dbReference type="Rhea" id="RHEA-COMP:10700"/>
        <dbReference type="ChEBI" id="CHEBI:15377"/>
        <dbReference type="ChEBI" id="CHEBI:29950"/>
        <dbReference type="ChEBI" id="CHEBI:50058"/>
        <dbReference type="ChEBI" id="CHEBI:57930"/>
        <dbReference type="ChEBI" id="CHEBI:73316"/>
        <dbReference type="EC" id="1.17.4.1"/>
    </reaction>
</comment>
<proteinExistence type="inferred from homology"/>
<protein>
    <recommendedName>
        <fullName evidence="2">ribonucleoside-diphosphate reductase</fullName>
        <ecNumber evidence="2">1.17.4.1</ecNumber>
    </recommendedName>
</protein>
<dbReference type="Proteomes" id="UP000563151">
    <property type="component" value="Unassembled WGS sequence"/>
</dbReference>
<dbReference type="InterPro" id="IPR023806">
    <property type="entry name" value="CHP03905"/>
</dbReference>
<evidence type="ECO:0000256" key="2">
    <source>
        <dbReference type="ARBA" id="ARBA00012274"/>
    </source>
</evidence>
<reference evidence="7 8" key="1">
    <citation type="submission" date="2020-04" db="EMBL/GenBank/DDBJ databases">
        <title>Genomic insights into acetone-butanol-ethanol (ABE) fermentation by sequencing solventogenic clostridia strains.</title>
        <authorList>
            <person name="Brown S."/>
        </authorList>
    </citation>
    <scope>NUCLEOTIDE SEQUENCE [LARGE SCALE GENOMIC DNA]</scope>
    <source>
        <strain evidence="7 8">DJ011</strain>
    </source>
</reference>
<evidence type="ECO:0000259" key="6">
    <source>
        <dbReference type="Pfam" id="PF12637"/>
    </source>
</evidence>